<feature type="region of interest" description="Disordered" evidence="1">
    <location>
        <begin position="1"/>
        <end position="42"/>
    </location>
</feature>
<name>A0AA88DVS6_FICCA</name>
<evidence type="ECO:0000313" key="2">
    <source>
        <dbReference type="EMBL" id="GMN62820.1"/>
    </source>
</evidence>
<reference evidence="2" key="1">
    <citation type="submission" date="2023-07" db="EMBL/GenBank/DDBJ databases">
        <title>draft genome sequence of fig (Ficus carica).</title>
        <authorList>
            <person name="Takahashi T."/>
            <person name="Nishimura K."/>
        </authorList>
    </citation>
    <scope>NUCLEOTIDE SEQUENCE</scope>
</reference>
<evidence type="ECO:0000256" key="1">
    <source>
        <dbReference type="SAM" id="MobiDB-lite"/>
    </source>
</evidence>
<keyword evidence="3" id="KW-1185">Reference proteome</keyword>
<feature type="compositionally biased region" description="Basic and acidic residues" evidence="1">
    <location>
        <begin position="1"/>
        <end position="12"/>
    </location>
</feature>
<dbReference type="Gramene" id="FCD_00026314-RA">
    <property type="protein sequence ID" value="FCD_00026314-RA:cds"/>
    <property type="gene ID" value="FCD_00026314"/>
</dbReference>
<proteinExistence type="predicted"/>
<protein>
    <submittedName>
        <fullName evidence="2">Uncharacterized protein</fullName>
    </submittedName>
</protein>
<evidence type="ECO:0000313" key="3">
    <source>
        <dbReference type="Proteomes" id="UP001187192"/>
    </source>
</evidence>
<comment type="caution">
    <text evidence="2">The sequence shown here is derived from an EMBL/GenBank/DDBJ whole genome shotgun (WGS) entry which is preliminary data.</text>
</comment>
<dbReference type="Proteomes" id="UP001187192">
    <property type="component" value="Unassembled WGS sequence"/>
</dbReference>
<dbReference type="AlphaFoldDB" id="A0AA88DVS6"/>
<gene>
    <name evidence="2" type="ORF">TIFTF001_031895</name>
</gene>
<accession>A0AA88DVS6</accession>
<sequence length="142" mass="15458">MDLPKFIDRQNNDDNDAPYLTPSMNSPSPIVPTFSAESKLSPETSSPAVTALCRRYASGTFPNNELINSRSDSSVTSEVGSIVVTEEVFAVIKKVGNYWSLEENGDKSELTQNNELSTVTTASQVFLDDSVDSVAERDDDSL</sequence>
<dbReference type="EMBL" id="BTGU01000136">
    <property type="protein sequence ID" value="GMN62820.1"/>
    <property type="molecule type" value="Genomic_DNA"/>
</dbReference>
<organism evidence="2 3">
    <name type="scientific">Ficus carica</name>
    <name type="common">Common fig</name>
    <dbReference type="NCBI Taxonomy" id="3494"/>
    <lineage>
        <taxon>Eukaryota</taxon>
        <taxon>Viridiplantae</taxon>
        <taxon>Streptophyta</taxon>
        <taxon>Embryophyta</taxon>
        <taxon>Tracheophyta</taxon>
        <taxon>Spermatophyta</taxon>
        <taxon>Magnoliopsida</taxon>
        <taxon>eudicotyledons</taxon>
        <taxon>Gunneridae</taxon>
        <taxon>Pentapetalae</taxon>
        <taxon>rosids</taxon>
        <taxon>fabids</taxon>
        <taxon>Rosales</taxon>
        <taxon>Moraceae</taxon>
        <taxon>Ficeae</taxon>
        <taxon>Ficus</taxon>
    </lineage>
</organism>